<dbReference type="InterPro" id="IPR015866">
    <property type="entry name" value="Ser-tRNA-synth_1_N"/>
</dbReference>
<evidence type="ECO:0000313" key="18">
    <source>
        <dbReference type="Proteomes" id="UP000066014"/>
    </source>
</evidence>
<dbReference type="PRINTS" id="PR00981">
    <property type="entry name" value="TRNASYNTHSER"/>
</dbReference>
<dbReference type="InterPro" id="IPR006195">
    <property type="entry name" value="aa-tRNA-synth_II"/>
</dbReference>
<dbReference type="Gene3D" id="3.30.930.10">
    <property type="entry name" value="Bira Bifunctional Protein, Domain 2"/>
    <property type="match status" value="1"/>
</dbReference>
<evidence type="ECO:0000259" key="16">
    <source>
        <dbReference type="PROSITE" id="PS50862"/>
    </source>
</evidence>
<comment type="pathway">
    <text evidence="2 12">Aminoacyl-tRNA biosynthesis; selenocysteinyl-tRNA(Sec) biosynthesis; L-seryl-tRNA(Sec) from L-serine and tRNA(Sec): step 1/1.</text>
</comment>
<comment type="subcellular location">
    <subcellularLocation>
        <location evidence="1 12">Cytoplasm</location>
    </subcellularLocation>
</comment>
<dbReference type="HAMAP" id="MF_00176">
    <property type="entry name" value="Ser_tRNA_synth_type1"/>
    <property type="match status" value="1"/>
</dbReference>
<dbReference type="GO" id="GO:0016260">
    <property type="term" value="P:selenocysteine biosynthetic process"/>
    <property type="evidence" value="ECO:0007669"/>
    <property type="project" value="UniProtKB-UniRule"/>
</dbReference>
<feature type="binding site" evidence="13">
    <location>
        <position position="304"/>
    </location>
    <ligand>
        <name>L-serine</name>
        <dbReference type="ChEBI" id="CHEBI:33384"/>
    </ligand>
</feature>
<dbReference type="GO" id="GO:0004828">
    <property type="term" value="F:serine-tRNA ligase activity"/>
    <property type="evidence" value="ECO:0007669"/>
    <property type="project" value="UniProtKB-UniRule"/>
</dbReference>
<keyword evidence="18" id="KW-1185">Reference proteome</keyword>
<keyword evidence="5 12" id="KW-0436">Ligase</keyword>
<dbReference type="EMBL" id="AP014569">
    <property type="protein sequence ID" value="BAO83202.1"/>
    <property type="molecule type" value="Genomic_DNA"/>
</dbReference>
<keyword evidence="9 12" id="KW-0030">Aminoacyl-tRNA synthetase</keyword>
<feature type="binding site" evidence="12">
    <location>
        <position position="426"/>
    </location>
    <ligand>
        <name>L-serine</name>
        <dbReference type="ChEBI" id="CHEBI:33384"/>
    </ligand>
</feature>
<evidence type="ECO:0000256" key="10">
    <source>
        <dbReference type="ARBA" id="ARBA00047929"/>
    </source>
</evidence>
<comment type="catalytic activity">
    <reaction evidence="10 12">
        <text>tRNA(Sec) + L-serine + ATP = L-seryl-tRNA(Sec) + AMP + diphosphate + H(+)</text>
        <dbReference type="Rhea" id="RHEA:42580"/>
        <dbReference type="Rhea" id="RHEA-COMP:9742"/>
        <dbReference type="Rhea" id="RHEA-COMP:10128"/>
        <dbReference type="ChEBI" id="CHEBI:15378"/>
        <dbReference type="ChEBI" id="CHEBI:30616"/>
        <dbReference type="ChEBI" id="CHEBI:33019"/>
        <dbReference type="ChEBI" id="CHEBI:33384"/>
        <dbReference type="ChEBI" id="CHEBI:78442"/>
        <dbReference type="ChEBI" id="CHEBI:78533"/>
        <dbReference type="ChEBI" id="CHEBI:456215"/>
        <dbReference type="EC" id="6.1.1.11"/>
    </reaction>
</comment>
<evidence type="ECO:0000256" key="6">
    <source>
        <dbReference type="ARBA" id="ARBA00022741"/>
    </source>
</evidence>
<feature type="binding site" evidence="12 14">
    <location>
        <begin position="391"/>
        <end position="394"/>
    </location>
    <ligand>
        <name>ATP</name>
        <dbReference type="ChEBI" id="CHEBI:30616"/>
    </ligand>
</feature>
<keyword evidence="6 12" id="KW-0547">Nucleotide-binding</keyword>
<protein>
    <recommendedName>
        <fullName evidence="12">Serine--tRNA ligase</fullName>
        <ecNumber evidence="12">6.1.1.11</ecNumber>
    </recommendedName>
    <alternativeName>
        <fullName evidence="12">Seryl-tRNA synthetase</fullName>
        <shortName evidence="12">SerRS</shortName>
    </alternativeName>
    <alternativeName>
        <fullName evidence="12">Seryl-tRNA(Ser/Sec) synthetase</fullName>
    </alternativeName>
</protein>
<organism evidence="17 18">
    <name type="scientific">Serpentinimonas maccroryi</name>
    <dbReference type="NCBI Taxonomy" id="1458426"/>
    <lineage>
        <taxon>Bacteria</taxon>
        <taxon>Pseudomonadati</taxon>
        <taxon>Pseudomonadota</taxon>
        <taxon>Betaproteobacteria</taxon>
        <taxon>Burkholderiales</taxon>
        <taxon>Comamonadaceae</taxon>
        <taxon>Serpentinimonas</taxon>
    </lineage>
</organism>
<keyword evidence="7 12" id="KW-0067">ATP-binding</keyword>
<reference evidence="17 18" key="1">
    <citation type="journal article" date="2014" name="Nat. Commun.">
        <title>Physiological and genomic features of highly alkaliphilic hydrogen-utilizing Betaproteobacteria from a continental serpentinizing site.</title>
        <authorList>
            <person name="Suzuki S."/>
            <person name="Kuenen J.G."/>
            <person name="Schipper K."/>
            <person name="van der Velde S."/>
            <person name="Ishii S."/>
            <person name="Wu A."/>
            <person name="Sorokin D.Y."/>
            <person name="Tenney A."/>
            <person name="Meng X.Y."/>
            <person name="Morrill P.L."/>
            <person name="Kamagata Y."/>
            <person name="Muyzer G."/>
            <person name="Nealson K.H."/>
        </authorList>
    </citation>
    <scope>NUCLEOTIDE SEQUENCE [LARGE SCALE GENOMIC DNA]</scope>
    <source>
        <strain evidence="17 18">B1</strain>
    </source>
</reference>
<comment type="domain">
    <text evidence="12">Consists of two distinct domains, a catalytic core and a N-terminal extension that is involved in tRNA binding.</text>
</comment>
<feature type="binding site" evidence="13">
    <location>
        <position position="273"/>
    </location>
    <ligand>
        <name>L-serine</name>
        <dbReference type="ChEBI" id="CHEBI:33384"/>
    </ligand>
</feature>
<dbReference type="GO" id="GO:0006434">
    <property type="term" value="P:seryl-tRNA aminoacylation"/>
    <property type="evidence" value="ECO:0007669"/>
    <property type="project" value="UniProtKB-UniRule"/>
</dbReference>
<dbReference type="HOGENOM" id="CLU_023797_1_1_4"/>
<dbReference type="STRING" id="1458426.SMCB_0974"/>
<evidence type="ECO:0000256" key="14">
    <source>
        <dbReference type="PIRSR" id="PIRSR001529-2"/>
    </source>
</evidence>
<evidence type="ECO:0000256" key="12">
    <source>
        <dbReference type="HAMAP-Rule" id="MF_00176"/>
    </source>
</evidence>
<comment type="catalytic activity">
    <reaction evidence="11 12">
        <text>tRNA(Ser) + L-serine + ATP = L-seryl-tRNA(Ser) + AMP + diphosphate + H(+)</text>
        <dbReference type="Rhea" id="RHEA:12292"/>
        <dbReference type="Rhea" id="RHEA-COMP:9669"/>
        <dbReference type="Rhea" id="RHEA-COMP:9703"/>
        <dbReference type="ChEBI" id="CHEBI:15378"/>
        <dbReference type="ChEBI" id="CHEBI:30616"/>
        <dbReference type="ChEBI" id="CHEBI:33019"/>
        <dbReference type="ChEBI" id="CHEBI:33384"/>
        <dbReference type="ChEBI" id="CHEBI:78442"/>
        <dbReference type="ChEBI" id="CHEBI:78533"/>
        <dbReference type="ChEBI" id="CHEBI:456215"/>
        <dbReference type="EC" id="6.1.1.11"/>
    </reaction>
</comment>
<evidence type="ECO:0000256" key="8">
    <source>
        <dbReference type="ARBA" id="ARBA00022917"/>
    </source>
</evidence>
<dbReference type="KEGG" id="cbab:SMCB_0974"/>
<dbReference type="GO" id="GO:0005524">
    <property type="term" value="F:ATP binding"/>
    <property type="evidence" value="ECO:0007669"/>
    <property type="project" value="UniProtKB-UniRule"/>
</dbReference>
<dbReference type="Proteomes" id="UP000066014">
    <property type="component" value="Chromosome"/>
</dbReference>
<evidence type="ECO:0000256" key="7">
    <source>
        <dbReference type="ARBA" id="ARBA00022840"/>
    </source>
</evidence>
<comment type="caution">
    <text evidence="12">Lacks conserved residue(s) required for the propagation of feature annotation.</text>
</comment>
<dbReference type="PANTHER" id="PTHR43697:SF1">
    <property type="entry name" value="SERINE--TRNA LIGASE"/>
    <property type="match status" value="1"/>
</dbReference>
<dbReference type="Gene3D" id="1.10.287.40">
    <property type="entry name" value="Serine-tRNA synthetase, tRNA binding domain"/>
    <property type="match status" value="1"/>
</dbReference>
<dbReference type="OrthoDB" id="9804647at2"/>
<evidence type="ECO:0000256" key="9">
    <source>
        <dbReference type="ARBA" id="ARBA00023146"/>
    </source>
</evidence>
<dbReference type="PANTHER" id="PTHR43697">
    <property type="entry name" value="SERYL-TRNA SYNTHETASE"/>
    <property type="match status" value="1"/>
</dbReference>
<keyword evidence="4 12" id="KW-0963">Cytoplasm</keyword>
<evidence type="ECO:0000256" key="1">
    <source>
        <dbReference type="ARBA" id="ARBA00004496"/>
    </source>
</evidence>
<feature type="domain" description="Aminoacyl-transfer RNA synthetases class-II family profile" evidence="16">
    <location>
        <begin position="174"/>
        <end position="451"/>
    </location>
</feature>
<dbReference type="SUPFAM" id="SSF46589">
    <property type="entry name" value="tRNA-binding arm"/>
    <property type="match status" value="1"/>
</dbReference>
<dbReference type="RefSeq" id="WP_045535463.1">
    <property type="nucleotide sequence ID" value="NZ_AP014569.1"/>
</dbReference>
<dbReference type="InterPro" id="IPR010978">
    <property type="entry name" value="tRNA-bd_arm"/>
</dbReference>
<accession>A0A060NN36</accession>
<evidence type="ECO:0000256" key="15">
    <source>
        <dbReference type="SAM" id="Coils"/>
    </source>
</evidence>
<dbReference type="Pfam" id="PF02403">
    <property type="entry name" value="Seryl_tRNA_N"/>
    <property type="match status" value="1"/>
</dbReference>
<dbReference type="InterPro" id="IPR002317">
    <property type="entry name" value="Ser-tRNA-ligase_type_1"/>
</dbReference>
<dbReference type="Pfam" id="PF00587">
    <property type="entry name" value="tRNA-synt_2b"/>
    <property type="match status" value="1"/>
</dbReference>
<evidence type="ECO:0000256" key="3">
    <source>
        <dbReference type="ARBA" id="ARBA00010728"/>
    </source>
</evidence>
<comment type="similarity">
    <text evidence="3 12">Belongs to the class-II aminoacyl-tRNA synthetase family. Type-1 seryl-tRNA synthetase subfamily.</text>
</comment>
<dbReference type="AlphaFoldDB" id="A0A060NN36"/>
<name>A0A060NN36_9BURK</name>
<proteinExistence type="inferred from homology"/>
<comment type="function">
    <text evidence="12">Catalyzes the attachment of serine to tRNA(Ser). Is also able to aminoacylate tRNA(Sec) with serine, to form the misacylated tRNA L-seryl-tRNA(Sec), which will be further converted into selenocysteinyl-tRNA(Sec).</text>
</comment>
<evidence type="ECO:0000256" key="5">
    <source>
        <dbReference type="ARBA" id="ARBA00022598"/>
    </source>
</evidence>
<feature type="binding site" evidence="13">
    <location>
        <position position="424"/>
    </location>
    <ligand>
        <name>L-serine</name>
        <dbReference type="ChEBI" id="CHEBI:33384"/>
    </ligand>
</feature>
<gene>
    <name evidence="12 17" type="primary">serS</name>
    <name evidence="17" type="ORF">SMCB_0974</name>
</gene>
<dbReference type="InterPro" id="IPR045864">
    <property type="entry name" value="aa-tRNA-synth_II/BPL/LPL"/>
</dbReference>
<feature type="binding site" evidence="12 13">
    <location>
        <position position="327"/>
    </location>
    <ligand>
        <name>L-serine</name>
        <dbReference type="ChEBI" id="CHEBI:33384"/>
    </ligand>
</feature>
<dbReference type="InterPro" id="IPR042103">
    <property type="entry name" value="SerRS_1_N_sf"/>
</dbReference>
<dbReference type="InterPro" id="IPR033729">
    <property type="entry name" value="SerRS_core"/>
</dbReference>
<dbReference type="PROSITE" id="PS50862">
    <property type="entry name" value="AA_TRNA_LIGASE_II"/>
    <property type="match status" value="1"/>
</dbReference>
<dbReference type="InterPro" id="IPR002314">
    <property type="entry name" value="aa-tRNA-synt_IIb"/>
</dbReference>
<evidence type="ECO:0000256" key="13">
    <source>
        <dbReference type="PIRSR" id="PIRSR001529-1"/>
    </source>
</evidence>
<dbReference type="PIRSF" id="PIRSF001529">
    <property type="entry name" value="Ser-tRNA-synth_IIa"/>
    <property type="match status" value="1"/>
</dbReference>
<dbReference type="CDD" id="cd00770">
    <property type="entry name" value="SerRS_core"/>
    <property type="match status" value="1"/>
</dbReference>
<dbReference type="NCBIfam" id="TIGR00414">
    <property type="entry name" value="serS"/>
    <property type="match status" value="1"/>
</dbReference>
<evidence type="ECO:0000256" key="2">
    <source>
        <dbReference type="ARBA" id="ARBA00005045"/>
    </source>
</evidence>
<evidence type="ECO:0000256" key="4">
    <source>
        <dbReference type="ARBA" id="ARBA00022490"/>
    </source>
</evidence>
<dbReference type="UniPathway" id="UPA00906">
    <property type="reaction ID" value="UER00895"/>
</dbReference>
<feature type="binding site" evidence="12 14">
    <location>
        <begin position="304"/>
        <end position="306"/>
    </location>
    <ligand>
        <name>ATP</name>
        <dbReference type="ChEBI" id="CHEBI:30616"/>
    </ligand>
</feature>
<feature type="binding site" evidence="12">
    <location>
        <begin position="273"/>
        <end position="275"/>
    </location>
    <ligand>
        <name>L-serine</name>
        <dbReference type="ChEBI" id="CHEBI:33384"/>
    </ligand>
</feature>
<evidence type="ECO:0000313" key="17">
    <source>
        <dbReference type="EMBL" id="BAO83202.1"/>
    </source>
</evidence>
<dbReference type="EC" id="6.1.1.11" evidence="12"/>
<feature type="coiled-coil region" evidence="15">
    <location>
        <begin position="33"/>
        <end position="107"/>
    </location>
</feature>
<evidence type="ECO:0000256" key="11">
    <source>
        <dbReference type="ARBA" id="ARBA00048823"/>
    </source>
</evidence>
<dbReference type="GO" id="GO:0005737">
    <property type="term" value="C:cytoplasm"/>
    <property type="evidence" value="ECO:0007669"/>
    <property type="project" value="UniProtKB-SubCell"/>
</dbReference>
<keyword evidence="15" id="KW-0175">Coiled coil</keyword>
<sequence>MIDLTHLRKDLDAVVARLQTRKNPQPFLDVEAFGALEHERKALQVQTEDLQAQRNSRSKQIGVLKGQGQHAEAEAAMAEVAQIKAALERSAARLEQIQSELQDMLLALPNLPQPEVPLGADESANVELRRWAPPRSGGPAAPGQGVTAVAGDAAAGDAGGYGANPSPLGFAPRDHVELGEPLGLDFEAAAKLSGSRFVVLKGRLARLHRALAQFMLDVQTERHGYTECYTPYVVNAATLHGTGQLPKFEADLFAVKKGGVEGEDEGALYLIPTSEVTLTNLVRERIVPEAELPLKYTAHTPCFRSEAGSAGRDTRGLIRQHQFDKVEMVQIVHPERSQEALHEMTQHAETILQLLELPYRVVLLCSGDMGFGAARTHDLEVWLPAQATYREISSVSNCEAFQARRLQARFKNAQGKNEWLHTLNGSGLAVGRTLVAVLENHQRADGRIGIPAALRPYMGGADTL</sequence>
<comment type="subunit">
    <text evidence="12">Homodimer. The tRNA molecule binds across the dimer.</text>
</comment>
<dbReference type="SUPFAM" id="SSF55681">
    <property type="entry name" value="Class II aaRS and biotin synthetases"/>
    <property type="match status" value="1"/>
</dbReference>
<keyword evidence="8 12" id="KW-0648">Protein biosynthesis</keyword>